<dbReference type="KEGG" id="abat:CFX1CAM_2062"/>
<accession>A0A1Y6K8I0</accession>
<reference evidence="3" key="1">
    <citation type="submission" date="2017-05" db="EMBL/GenBank/DDBJ databases">
        <authorList>
            <person name="Kirkegaard R."/>
            <person name="Mcilroy J S."/>
        </authorList>
    </citation>
    <scope>NUCLEOTIDE SEQUENCE [LARGE SCALE GENOMIC DNA]</scope>
</reference>
<dbReference type="Gene3D" id="1.20.1270.180">
    <property type="match status" value="1"/>
</dbReference>
<dbReference type="InterPro" id="IPR009739">
    <property type="entry name" value="LprI-like_N"/>
</dbReference>
<sequence>MQSITLLSLAGILLVIAFYISLQTQTGDKEPSLTVTPRTEKNSLVDMPDCSEELPIQDAISCHLKAAQVSGALVQSMESRLVQLEPKAVDQIALIENQIAWEESRNSECHLVHEMAGGSDEGQLQELICLTELNLTRLARLEQYCNEWHGLKDCRNDVEANQ</sequence>
<gene>
    <name evidence="2" type="ORF">CFX1CAM_2062</name>
</gene>
<protein>
    <recommendedName>
        <fullName evidence="1">Lysozyme inhibitor LprI-like N-terminal domain-containing protein</fullName>
    </recommendedName>
</protein>
<evidence type="ECO:0000259" key="1">
    <source>
        <dbReference type="Pfam" id="PF07007"/>
    </source>
</evidence>
<dbReference type="EMBL" id="LT859958">
    <property type="protein sequence ID" value="SMX55127.1"/>
    <property type="molecule type" value="Genomic_DNA"/>
</dbReference>
<feature type="domain" description="Lysozyme inhibitor LprI-like N-terminal" evidence="1">
    <location>
        <begin position="80"/>
        <end position="141"/>
    </location>
</feature>
<dbReference type="AlphaFoldDB" id="A0A1Y6K8I0"/>
<evidence type="ECO:0000313" key="3">
    <source>
        <dbReference type="Proteomes" id="UP000195514"/>
    </source>
</evidence>
<name>A0A1Y6K8I0_9CHLR</name>
<dbReference type="Pfam" id="PF07007">
    <property type="entry name" value="LprI"/>
    <property type="match status" value="1"/>
</dbReference>
<evidence type="ECO:0000313" key="2">
    <source>
        <dbReference type="EMBL" id="SMX55127.1"/>
    </source>
</evidence>
<proteinExistence type="predicted"/>
<keyword evidence="3" id="KW-1185">Reference proteome</keyword>
<organism evidence="2 3">
    <name type="scientific">Candidatus Brevifilum fermentans</name>
    <dbReference type="NCBI Taxonomy" id="1986204"/>
    <lineage>
        <taxon>Bacteria</taxon>
        <taxon>Bacillati</taxon>
        <taxon>Chloroflexota</taxon>
        <taxon>Anaerolineae</taxon>
        <taxon>Anaerolineales</taxon>
        <taxon>Anaerolineaceae</taxon>
        <taxon>Candidatus Brevifilum</taxon>
    </lineage>
</organism>
<dbReference type="Proteomes" id="UP000195514">
    <property type="component" value="Chromosome I"/>
</dbReference>